<keyword evidence="3" id="KW-1185">Reference proteome</keyword>
<dbReference type="Proteomes" id="UP001515480">
    <property type="component" value="Unassembled WGS sequence"/>
</dbReference>
<reference evidence="2 3" key="1">
    <citation type="journal article" date="2024" name="Science">
        <title>Giant polyketide synthase enzymes in the biosynthesis of giant marine polyether toxins.</title>
        <authorList>
            <person name="Fallon T.R."/>
            <person name="Shende V.V."/>
            <person name="Wierzbicki I.H."/>
            <person name="Pendleton A.L."/>
            <person name="Watervoot N.F."/>
            <person name="Auber R.P."/>
            <person name="Gonzalez D.J."/>
            <person name="Wisecaver J.H."/>
            <person name="Moore B.S."/>
        </authorList>
    </citation>
    <scope>NUCLEOTIDE SEQUENCE [LARGE SCALE GENOMIC DNA]</scope>
    <source>
        <strain evidence="2 3">12B1</strain>
    </source>
</reference>
<feature type="region of interest" description="Disordered" evidence="1">
    <location>
        <begin position="1"/>
        <end position="41"/>
    </location>
</feature>
<organism evidence="2 3">
    <name type="scientific">Prymnesium parvum</name>
    <name type="common">Toxic golden alga</name>
    <dbReference type="NCBI Taxonomy" id="97485"/>
    <lineage>
        <taxon>Eukaryota</taxon>
        <taxon>Haptista</taxon>
        <taxon>Haptophyta</taxon>
        <taxon>Prymnesiophyceae</taxon>
        <taxon>Prymnesiales</taxon>
        <taxon>Prymnesiaceae</taxon>
        <taxon>Prymnesium</taxon>
    </lineage>
</organism>
<dbReference type="AlphaFoldDB" id="A0AB34J301"/>
<comment type="caution">
    <text evidence="2">The sequence shown here is derived from an EMBL/GenBank/DDBJ whole genome shotgun (WGS) entry which is preliminary data.</text>
</comment>
<proteinExistence type="predicted"/>
<protein>
    <recommendedName>
        <fullName evidence="4">HAT C-terminal dimerisation domain-containing protein</fullName>
    </recommendedName>
</protein>
<sequence>MLKLLEEQQHRQEKENRQQPKWMSLLKSTSGSTCPAARTRTTRTKKELSMSSIQLLWEHRDEFPRHFCVFKQCAAHLHHEANVEQIFSLAGRISDPSLDPEHLQRMVQVNFNRKFHMPTIEKIRAKYFVKYRKAGSVNKNKDACEDVQVGEE</sequence>
<name>A0AB34J301_PRYPA</name>
<evidence type="ECO:0000313" key="3">
    <source>
        <dbReference type="Proteomes" id="UP001515480"/>
    </source>
</evidence>
<dbReference type="EMBL" id="JBGBPQ010000013">
    <property type="protein sequence ID" value="KAL1512023.1"/>
    <property type="molecule type" value="Genomic_DNA"/>
</dbReference>
<evidence type="ECO:0000256" key="1">
    <source>
        <dbReference type="SAM" id="MobiDB-lite"/>
    </source>
</evidence>
<evidence type="ECO:0000313" key="2">
    <source>
        <dbReference type="EMBL" id="KAL1512023.1"/>
    </source>
</evidence>
<feature type="compositionally biased region" description="Basic and acidic residues" evidence="1">
    <location>
        <begin position="1"/>
        <end position="18"/>
    </location>
</feature>
<gene>
    <name evidence="2" type="ORF">AB1Y20_005298</name>
</gene>
<accession>A0AB34J301</accession>
<evidence type="ECO:0008006" key="4">
    <source>
        <dbReference type="Google" id="ProtNLM"/>
    </source>
</evidence>